<dbReference type="PROSITE" id="PS50005">
    <property type="entry name" value="TPR"/>
    <property type="match status" value="1"/>
</dbReference>
<dbReference type="EMBL" id="BMXI01000001">
    <property type="protein sequence ID" value="GHC40045.1"/>
    <property type="molecule type" value="Genomic_DNA"/>
</dbReference>
<feature type="chain" id="PRO_5038102969" description="Tetratricopeptide repeat protein" evidence="2">
    <location>
        <begin position="22"/>
        <end position="267"/>
    </location>
</feature>
<dbReference type="Proteomes" id="UP000644507">
    <property type="component" value="Unassembled WGS sequence"/>
</dbReference>
<evidence type="ECO:0000256" key="2">
    <source>
        <dbReference type="SAM" id="SignalP"/>
    </source>
</evidence>
<evidence type="ECO:0000313" key="3">
    <source>
        <dbReference type="EMBL" id="GHC40045.1"/>
    </source>
</evidence>
<keyword evidence="2" id="KW-0732">Signal</keyword>
<name>A0A918WES7_9BACT</name>
<dbReference type="Gene3D" id="1.25.40.10">
    <property type="entry name" value="Tetratricopeptide repeat domain"/>
    <property type="match status" value="1"/>
</dbReference>
<proteinExistence type="predicted"/>
<gene>
    <name evidence="3" type="ORF">GCM10007100_00420</name>
</gene>
<organism evidence="3 4">
    <name type="scientific">Roseibacillus persicicus</name>
    <dbReference type="NCBI Taxonomy" id="454148"/>
    <lineage>
        <taxon>Bacteria</taxon>
        <taxon>Pseudomonadati</taxon>
        <taxon>Verrucomicrobiota</taxon>
        <taxon>Verrucomicrobiia</taxon>
        <taxon>Verrucomicrobiales</taxon>
        <taxon>Verrucomicrobiaceae</taxon>
        <taxon>Roseibacillus</taxon>
    </lineage>
</organism>
<accession>A0A918WES7</accession>
<keyword evidence="4" id="KW-1185">Reference proteome</keyword>
<dbReference type="SMART" id="SM00028">
    <property type="entry name" value="TPR"/>
    <property type="match status" value="2"/>
</dbReference>
<reference evidence="3" key="2">
    <citation type="submission" date="2020-09" db="EMBL/GenBank/DDBJ databases">
        <authorList>
            <person name="Sun Q."/>
            <person name="Kim S."/>
        </authorList>
    </citation>
    <scope>NUCLEOTIDE SEQUENCE</scope>
    <source>
        <strain evidence="3">KCTC 12988</strain>
    </source>
</reference>
<evidence type="ECO:0000313" key="4">
    <source>
        <dbReference type="Proteomes" id="UP000644507"/>
    </source>
</evidence>
<dbReference type="AlphaFoldDB" id="A0A918WES7"/>
<reference evidence="3" key="1">
    <citation type="journal article" date="2014" name="Int. J. Syst. Evol. Microbiol.">
        <title>Complete genome sequence of Corynebacterium casei LMG S-19264T (=DSM 44701T), isolated from a smear-ripened cheese.</title>
        <authorList>
            <consortium name="US DOE Joint Genome Institute (JGI-PGF)"/>
            <person name="Walter F."/>
            <person name="Albersmeier A."/>
            <person name="Kalinowski J."/>
            <person name="Ruckert C."/>
        </authorList>
    </citation>
    <scope>NUCLEOTIDE SEQUENCE</scope>
    <source>
        <strain evidence="3">KCTC 12988</strain>
    </source>
</reference>
<dbReference type="InterPro" id="IPR011990">
    <property type="entry name" value="TPR-like_helical_dom_sf"/>
</dbReference>
<sequence>MTRNLFLSLTLLGAIQGPVLAQDEALEQEEALKKVEMPGYMNRFSNLTEAKRQAYGQHKLKAEQFFRQKRTFEALDEIYQAVAIFDEDPGLWNLKGSCHVEFRSFNKAREAFQRALAIDEKNTGILFNLAEMDFVTKEWKACIEKMQTLAKRLEENADGEMDEPTLNLHHLALFKTLLAHLKLGQDAEARELAEANWEDWDDTPFTYYSKAALAYHENDDEAANQWIMSAVRVFGGLNAVANWQDTLIEFGYVKSFYGGEEEEIGNE</sequence>
<feature type="signal peptide" evidence="2">
    <location>
        <begin position="1"/>
        <end position="21"/>
    </location>
</feature>
<dbReference type="InterPro" id="IPR019734">
    <property type="entry name" value="TPR_rpt"/>
</dbReference>
<comment type="caution">
    <text evidence="3">The sequence shown here is derived from an EMBL/GenBank/DDBJ whole genome shotgun (WGS) entry which is preliminary data.</text>
</comment>
<feature type="repeat" description="TPR" evidence="1">
    <location>
        <begin position="89"/>
        <end position="122"/>
    </location>
</feature>
<dbReference type="SUPFAM" id="SSF48452">
    <property type="entry name" value="TPR-like"/>
    <property type="match status" value="1"/>
</dbReference>
<evidence type="ECO:0008006" key="5">
    <source>
        <dbReference type="Google" id="ProtNLM"/>
    </source>
</evidence>
<dbReference type="RefSeq" id="WP_189566180.1">
    <property type="nucleotide sequence ID" value="NZ_BMXI01000001.1"/>
</dbReference>
<evidence type="ECO:0000256" key="1">
    <source>
        <dbReference type="PROSITE-ProRule" id="PRU00339"/>
    </source>
</evidence>
<keyword evidence="1" id="KW-0802">TPR repeat</keyword>
<protein>
    <recommendedName>
        <fullName evidence="5">Tetratricopeptide repeat protein</fullName>
    </recommendedName>
</protein>